<reference evidence="1" key="2">
    <citation type="journal article" date="2024" name="Antonie Van Leeuwenhoek">
        <title>Roseihalotalea indica gen. nov., sp. nov., a halophilic Bacteroidetes from mesopelagic Southwest Indian Ocean with higher carbohydrate metabolic potential.</title>
        <authorList>
            <person name="Chen B."/>
            <person name="Zhang M."/>
            <person name="Lin D."/>
            <person name="Ye J."/>
            <person name="Tang K."/>
        </authorList>
    </citation>
    <scope>NUCLEOTIDE SEQUENCE</scope>
    <source>
        <strain evidence="1">TK19036</strain>
    </source>
</reference>
<organism evidence="1">
    <name type="scientific">Roseihalotalea indica</name>
    <dbReference type="NCBI Taxonomy" id="2867963"/>
    <lineage>
        <taxon>Bacteria</taxon>
        <taxon>Pseudomonadati</taxon>
        <taxon>Bacteroidota</taxon>
        <taxon>Cytophagia</taxon>
        <taxon>Cytophagales</taxon>
        <taxon>Catalimonadaceae</taxon>
        <taxon>Roseihalotalea</taxon>
    </lineage>
</organism>
<name>A0AA49GJG7_9BACT</name>
<dbReference type="EMBL" id="CP120682">
    <property type="protein sequence ID" value="WKN35342.1"/>
    <property type="molecule type" value="Genomic_DNA"/>
</dbReference>
<proteinExistence type="predicted"/>
<dbReference type="PANTHER" id="PTHR37841">
    <property type="entry name" value="GLR2918 PROTEIN"/>
    <property type="match status" value="1"/>
</dbReference>
<gene>
    <name evidence="1" type="ORF">K4G66_23485</name>
</gene>
<accession>A0AA49GJG7</accession>
<protein>
    <submittedName>
        <fullName evidence="1">WG repeat-containing protein</fullName>
    </submittedName>
</protein>
<sequence length="778" mass="88362">MSLLIRGIFVISLFSNTLWGGTLNDEHFTIVEKNHKKGLFDENGKVIIPVAYEDLGWSYGLPQVFHKVIGYREGSLWGLIGIKNKKVCEPRYLTLVPFEDKLIIAAAHTDEKVSKIRYGLINTQGERELSFRYYSLTRHHTQLIASIIRNNKPTYGVIDQDGEAIIGFDHRKVVSLAKERYGVYDFQGKVSLFSNEGAALTEFKYDSISTFQHHLAVIYQEGKQGVIHENGVEMVAPQYRRIKIDGPGVVSALPFNTWHVYTAENEWVRDYTFESMKPVGINLYQITLGEVKTFVNQDGEPVIPSKWAVQRLEGEFAVLSEGNKYGVLRSKHNDGEAHRVILPVEYDSLLIDGKYILAGKKTRANAVGYAWSLFNEDGLSLTSFTYQAMMPQSEGRFLVQRKGHWGYLDTTGIEAISCQFLHAAPFSSGVASVDFIDGQGVIDLQGNWKIKPFNYKGARLQLQRIHDDLYIFKTDPHRYESTKYGLINSQGEEIYATHNVLVHNGHSLWEHNDEGKYGLISYAGQRMLETRYDTISALQEDQIYVFSRDGKSGILDHQGSMLVDVDNNFQELHAMSDEFLGVKINNKFGFVDILGRLRIANRYDSITHFEDNMAAVKLLGRWGYIDKSEHLIVQPHYEKATPFQGKLAVVMQNNLYGMVNRKGQTVIPLDFRRIAPAEMNRFKVYQEREVQGEIVSQVGLVSDSGKMLIYPKYDALKDLGNGYVIVQRGENYGVLTTSGRSTIPLKHDRIVYDTYNDVYLALEEPTWQTLELTSGVGK</sequence>
<reference evidence="1" key="1">
    <citation type="journal article" date="2023" name="Comput. Struct. Biotechnol. J.">
        <title>Discovery of a novel marine Bacteroidetes with a rich repertoire of carbohydrate-active enzymes.</title>
        <authorList>
            <person name="Chen B."/>
            <person name="Liu G."/>
            <person name="Chen Q."/>
            <person name="Wang H."/>
            <person name="Liu L."/>
            <person name="Tang K."/>
        </authorList>
    </citation>
    <scope>NUCLEOTIDE SEQUENCE</scope>
    <source>
        <strain evidence="1">TK19036</strain>
    </source>
</reference>
<dbReference type="AlphaFoldDB" id="A0AA49GJG7"/>
<dbReference type="PANTHER" id="PTHR37841:SF1">
    <property type="entry name" value="DUF3298 DOMAIN-CONTAINING PROTEIN"/>
    <property type="match status" value="1"/>
</dbReference>
<dbReference type="InterPro" id="IPR032774">
    <property type="entry name" value="WG_beta_rep"/>
</dbReference>
<evidence type="ECO:0000313" key="1">
    <source>
        <dbReference type="EMBL" id="WKN35342.1"/>
    </source>
</evidence>
<dbReference type="Pfam" id="PF14903">
    <property type="entry name" value="WG_beta_rep"/>
    <property type="match status" value="3"/>
</dbReference>